<comment type="caution">
    <text evidence="2">The sequence shown here is derived from an EMBL/GenBank/DDBJ whole genome shotgun (WGS) entry which is preliminary data.</text>
</comment>
<dbReference type="InterPro" id="IPR011256">
    <property type="entry name" value="Reg_factor_effector_dom_sf"/>
</dbReference>
<sequence length="186" mass="21123">MKILKIVLWVIALLTAALVIWLYYMGFLANLEVVERDAGPYTLVYEDYIGPYQNTGSIVQAVYDRLAKDGIKPANGFGIYLDDPSKVKASQLRSQVGCVITDKELPAFYRVARNYKVIGWKKGKVLATEFPIRNNLSYMLGPIKAYPALMKHMEAKKITSDQIGLCMEYYDMAGSKIIFMFQRKGR</sequence>
<keyword evidence="1" id="KW-0812">Transmembrane</keyword>
<name>A0A1F4T532_UNCSA</name>
<dbReference type="AlphaFoldDB" id="A0A1F4T532"/>
<keyword evidence="1" id="KW-0472">Membrane</keyword>
<evidence type="ECO:0000313" key="2">
    <source>
        <dbReference type="EMBL" id="OGC27824.1"/>
    </source>
</evidence>
<dbReference type="EMBL" id="MEUG01000001">
    <property type="protein sequence ID" value="OGC27824.1"/>
    <property type="molecule type" value="Genomic_DNA"/>
</dbReference>
<dbReference type="PANTHER" id="PTHR15949">
    <property type="entry name" value="TESTIS-EXPRESSED PROTEIN 264"/>
    <property type="match status" value="1"/>
</dbReference>
<dbReference type="PANTHER" id="PTHR15949:SF3">
    <property type="entry name" value="TESTIS-EXPRESSED PROTEIN 264"/>
    <property type="match status" value="1"/>
</dbReference>
<evidence type="ECO:0000313" key="3">
    <source>
        <dbReference type="Proteomes" id="UP000178602"/>
    </source>
</evidence>
<protein>
    <recommendedName>
        <fullName evidence="4">GyrI-like small molecule binding domain-containing protein</fullName>
    </recommendedName>
</protein>
<dbReference type="Gene3D" id="3.20.80.10">
    <property type="entry name" value="Regulatory factor, effector binding domain"/>
    <property type="match status" value="1"/>
</dbReference>
<keyword evidence="1" id="KW-1133">Transmembrane helix</keyword>
<reference evidence="2 3" key="1">
    <citation type="journal article" date="2016" name="Nat. Commun.">
        <title>Thousands of microbial genomes shed light on interconnected biogeochemical processes in an aquifer system.</title>
        <authorList>
            <person name="Anantharaman K."/>
            <person name="Brown C.T."/>
            <person name="Hug L.A."/>
            <person name="Sharon I."/>
            <person name="Castelle C.J."/>
            <person name="Probst A.J."/>
            <person name="Thomas B.C."/>
            <person name="Singh A."/>
            <person name="Wilkins M.J."/>
            <person name="Karaoz U."/>
            <person name="Brodie E.L."/>
            <person name="Williams K.H."/>
            <person name="Hubbard S.S."/>
            <person name="Banfield J.F."/>
        </authorList>
    </citation>
    <scope>NUCLEOTIDE SEQUENCE [LARGE SCALE GENOMIC DNA]</scope>
</reference>
<accession>A0A1F4T532</accession>
<dbReference type="Proteomes" id="UP000178602">
    <property type="component" value="Unassembled WGS sequence"/>
</dbReference>
<evidence type="ECO:0008006" key="4">
    <source>
        <dbReference type="Google" id="ProtNLM"/>
    </source>
</evidence>
<feature type="transmembrane region" description="Helical" evidence="1">
    <location>
        <begin position="6"/>
        <end position="24"/>
    </location>
</feature>
<proteinExistence type="predicted"/>
<gene>
    <name evidence="2" type="ORF">A3K49_02305</name>
</gene>
<evidence type="ECO:0000256" key="1">
    <source>
        <dbReference type="SAM" id="Phobius"/>
    </source>
</evidence>
<organism evidence="2 3">
    <name type="scientific">candidate division WOR-1 bacterium RIFOXYC12_FULL_54_18</name>
    <dbReference type="NCBI Taxonomy" id="1802584"/>
    <lineage>
        <taxon>Bacteria</taxon>
        <taxon>Bacillati</taxon>
        <taxon>Saganbacteria</taxon>
    </lineage>
</organism>